<dbReference type="CDD" id="cd05271">
    <property type="entry name" value="NDUFA9_like_SDR_a"/>
    <property type="match status" value="1"/>
</dbReference>
<accession>A0A212TCZ2</accession>
<feature type="domain" description="NAD(P)-binding" evidence="1">
    <location>
        <begin position="10"/>
        <end position="161"/>
    </location>
</feature>
<dbReference type="AlphaFoldDB" id="A0A212TCZ2"/>
<dbReference type="InterPro" id="IPR051207">
    <property type="entry name" value="ComplexI_NDUFA9_subunit"/>
</dbReference>
<dbReference type="SUPFAM" id="SSF51735">
    <property type="entry name" value="NAD(P)-binding Rossmann-fold domains"/>
    <property type="match status" value="1"/>
</dbReference>
<dbReference type="InterPro" id="IPR016040">
    <property type="entry name" value="NAD(P)-bd_dom"/>
</dbReference>
<gene>
    <name evidence="2" type="ORF">SAMN06295916_0982</name>
</gene>
<name>A0A212TCZ2_9BURK</name>
<protein>
    <submittedName>
        <fullName evidence="2">NADH dehydrogenase</fullName>
    </submittedName>
</protein>
<dbReference type="RefSeq" id="WP_133062459.1">
    <property type="nucleotide sequence ID" value="NZ_FYEX01000001.1"/>
</dbReference>
<dbReference type="Gene3D" id="3.40.50.720">
    <property type="entry name" value="NAD(P)-binding Rossmann-like Domain"/>
    <property type="match status" value="1"/>
</dbReference>
<dbReference type="OrthoDB" id="5292533at2"/>
<dbReference type="Pfam" id="PF13460">
    <property type="entry name" value="NAD_binding_10"/>
    <property type="match status" value="1"/>
</dbReference>
<dbReference type="PANTHER" id="PTHR12126">
    <property type="entry name" value="NADH-UBIQUINONE OXIDOREDUCTASE 39 KDA SUBUNIT-RELATED"/>
    <property type="match status" value="1"/>
</dbReference>
<organism evidence="2 3">
    <name type="scientific">Polynucleobacter victoriensis</name>
    <dbReference type="NCBI Taxonomy" id="2049319"/>
    <lineage>
        <taxon>Bacteria</taxon>
        <taxon>Pseudomonadati</taxon>
        <taxon>Pseudomonadota</taxon>
        <taxon>Betaproteobacteria</taxon>
        <taxon>Burkholderiales</taxon>
        <taxon>Burkholderiaceae</taxon>
        <taxon>Polynucleobacter</taxon>
    </lineage>
</organism>
<reference evidence="2 3" key="1">
    <citation type="submission" date="2017-06" db="EMBL/GenBank/DDBJ databases">
        <authorList>
            <person name="Kim H.J."/>
            <person name="Triplett B.A."/>
        </authorList>
    </citation>
    <scope>NUCLEOTIDE SEQUENCE [LARGE SCALE GENOMIC DNA]</scope>
    <source>
        <strain evidence="2 3">MWH-VicM1</strain>
    </source>
</reference>
<proteinExistence type="predicted"/>
<dbReference type="GO" id="GO:0044877">
    <property type="term" value="F:protein-containing complex binding"/>
    <property type="evidence" value="ECO:0007669"/>
    <property type="project" value="TreeGrafter"/>
</dbReference>
<evidence type="ECO:0000259" key="1">
    <source>
        <dbReference type="Pfam" id="PF13460"/>
    </source>
</evidence>
<dbReference type="PANTHER" id="PTHR12126:SF11">
    <property type="entry name" value="NADH DEHYDROGENASE [UBIQUINONE] 1 ALPHA SUBCOMPLEX SUBUNIT 9, MITOCHONDRIAL"/>
    <property type="match status" value="1"/>
</dbReference>
<dbReference type="EMBL" id="FYEX01000001">
    <property type="protein sequence ID" value="SNC63899.1"/>
    <property type="molecule type" value="Genomic_DNA"/>
</dbReference>
<dbReference type="InterPro" id="IPR036291">
    <property type="entry name" value="NAD(P)-bd_dom_sf"/>
</dbReference>
<sequence>MTSSNVLLIGGSGFVGRQVASKLASAGYKVVLPTRKSIYAKDLWVLPNVQVIEANVHDPVVLNDLCQRIGKDGVVINLVGVLHDKQGVPYGPGFEKNHVELPRKIITAMTNNHLCRYIHMSALGADTAGCSMYQRSKGEGEALVKNSSLNWTIFRPSVIFGEDDSFINLFGTLQKFAPVMPLAGAGAKFQPVYVGDVAEAFVRAINMGNTIGQTFDLVGSRVYTLAELVKFAGEKVKKSSWIVPIPRVLGYLQAYMLEFMPGPTLMSRDNLASMQQDNVLPLGAENALEKTFGITPQPLEVLLQ</sequence>
<keyword evidence="3" id="KW-1185">Reference proteome</keyword>
<evidence type="ECO:0000313" key="3">
    <source>
        <dbReference type="Proteomes" id="UP000197215"/>
    </source>
</evidence>
<dbReference type="Proteomes" id="UP000197215">
    <property type="component" value="Unassembled WGS sequence"/>
</dbReference>
<evidence type="ECO:0000313" key="2">
    <source>
        <dbReference type="EMBL" id="SNC63899.1"/>
    </source>
</evidence>